<dbReference type="KEGG" id="tnu:BD01_2075"/>
<dbReference type="OrthoDB" id="91317at2157"/>
<dbReference type="eggNOG" id="arCOG10095">
    <property type="taxonomic scope" value="Archaea"/>
</dbReference>
<dbReference type="AlphaFoldDB" id="W8P4D4"/>
<reference evidence="1 2" key="1">
    <citation type="submission" date="2014-02" db="EMBL/GenBank/DDBJ databases">
        <title>Genome Sequence of an Hyperthermophilic Archaeon, Thermococcus nautili 30-1, producing viral vesicles.</title>
        <authorList>
            <person name="Oberto J."/>
            <person name="Gaudin M."/>
            <person name="Cossu M."/>
            <person name="Gorlas A."/>
            <person name="Slesarev A."/>
            <person name="Marguet E."/>
            <person name="Forterre P."/>
        </authorList>
    </citation>
    <scope>NUCLEOTIDE SEQUENCE [LARGE SCALE GENOMIC DNA]</scope>
    <source>
        <strain evidence="1 2">30-1</strain>
    </source>
</reference>
<evidence type="ECO:0000313" key="1">
    <source>
        <dbReference type="EMBL" id="AHL23671.1"/>
    </source>
</evidence>
<keyword evidence="2" id="KW-1185">Reference proteome</keyword>
<sequence>MDELEFCVKSLSYPLGTLLETLKRKPGERVEIDGVYLTLPELPFAVKCYLTARALFESLDLVDRKRLGDDMAYVEEFIARVLSSPLGEKIRPYLEKAGEISIMGRLNVNWLEFERRSEKLRPLLERILAGEEPPEVSNLSVDECLLLSYLAGERKKRERVNAVLGKLNPAFREAVKAYFKALKS</sequence>
<accession>W8P4D4</accession>
<dbReference type="HOGENOM" id="CLU_1387637_0_0_2"/>
<gene>
    <name evidence="1" type="ORF">BD01_2075</name>
</gene>
<dbReference type="GeneID" id="24958502"/>
<dbReference type="Proteomes" id="UP000019434">
    <property type="component" value="Chromosome"/>
</dbReference>
<protein>
    <submittedName>
        <fullName evidence="1">Uncharacterized protein</fullName>
    </submittedName>
</protein>
<organism evidence="1 2">
    <name type="scientific">Thermococcus nautili</name>
    <dbReference type="NCBI Taxonomy" id="195522"/>
    <lineage>
        <taxon>Archaea</taxon>
        <taxon>Methanobacteriati</taxon>
        <taxon>Methanobacteriota</taxon>
        <taxon>Thermococci</taxon>
        <taxon>Thermococcales</taxon>
        <taxon>Thermococcaceae</taxon>
        <taxon>Thermococcus</taxon>
    </lineage>
</organism>
<dbReference type="RefSeq" id="WP_042692642.1">
    <property type="nucleotide sequence ID" value="NZ_CP007264.1"/>
</dbReference>
<dbReference type="EMBL" id="CP007264">
    <property type="protein sequence ID" value="AHL23671.1"/>
    <property type="molecule type" value="Genomic_DNA"/>
</dbReference>
<name>W8P4D4_9EURY</name>
<proteinExistence type="predicted"/>
<evidence type="ECO:0000313" key="2">
    <source>
        <dbReference type="Proteomes" id="UP000019434"/>
    </source>
</evidence>
<dbReference type="STRING" id="195522.BD01_2075"/>